<reference evidence="2 3" key="1">
    <citation type="journal article" date="2019" name="Sci. Rep.">
        <title>Orb-weaving spider Araneus ventricosus genome elucidates the spidroin gene catalogue.</title>
        <authorList>
            <person name="Kono N."/>
            <person name="Nakamura H."/>
            <person name="Ohtoshi R."/>
            <person name="Moran D.A.P."/>
            <person name="Shinohara A."/>
            <person name="Yoshida Y."/>
            <person name="Fujiwara M."/>
            <person name="Mori M."/>
            <person name="Tomita M."/>
            <person name="Arakawa K."/>
        </authorList>
    </citation>
    <scope>NUCLEOTIDE SEQUENCE [LARGE SCALE GENOMIC DNA]</scope>
</reference>
<dbReference type="EMBL" id="BGPR01001050">
    <property type="protein sequence ID" value="GBM43964.1"/>
    <property type="molecule type" value="Genomic_DNA"/>
</dbReference>
<feature type="region of interest" description="Disordered" evidence="1">
    <location>
        <begin position="16"/>
        <end position="37"/>
    </location>
</feature>
<organism evidence="2 3">
    <name type="scientific">Araneus ventricosus</name>
    <name type="common">Orbweaver spider</name>
    <name type="synonym">Epeira ventricosa</name>
    <dbReference type="NCBI Taxonomy" id="182803"/>
    <lineage>
        <taxon>Eukaryota</taxon>
        <taxon>Metazoa</taxon>
        <taxon>Ecdysozoa</taxon>
        <taxon>Arthropoda</taxon>
        <taxon>Chelicerata</taxon>
        <taxon>Arachnida</taxon>
        <taxon>Araneae</taxon>
        <taxon>Araneomorphae</taxon>
        <taxon>Entelegynae</taxon>
        <taxon>Araneoidea</taxon>
        <taxon>Araneidae</taxon>
        <taxon>Araneus</taxon>
    </lineage>
</organism>
<protein>
    <submittedName>
        <fullName evidence="2">Uncharacterized protein</fullName>
    </submittedName>
</protein>
<dbReference type="Proteomes" id="UP000499080">
    <property type="component" value="Unassembled WGS sequence"/>
</dbReference>
<dbReference type="AlphaFoldDB" id="A0A4Y2FWB1"/>
<name>A0A4Y2FWB1_ARAVE</name>
<evidence type="ECO:0000313" key="3">
    <source>
        <dbReference type="Proteomes" id="UP000499080"/>
    </source>
</evidence>
<gene>
    <name evidence="2" type="ORF">AVEN_111765_1</name>
</gene>
<accession>A0A4Y2FWB1</accession>
<proteinExistence type="predicted"/>
<evidence type="ECO:0000256" key="1">
    <source>
        <dbReference type="SAM" id="MobiDB-lite"/>
    </source>
</evidence>
<sequence length="118" mass="13424">MNLAAHSLCGDGEEFKISDEPSTCQTPRHGQRSHSSALWKADKADPVNGMLKQANLKGFNENWVGQRAPLLFSFYFFFSSLSESKRNAGCIPAKFSFSFLLWEQYFRFILFIFATQSP</sequence>
<comment type="caution">
    <text evidence="2">The sequence shown here is derived from an EMBL/GenBank/DDBJ whole genome shotgun (WGS) entry which is preliminary data.</text>
</comment>
<feature type="compositionally biased region" description="Polar residues" evidence="1">
    <location>
        <begin position="20"/>
        <end position="36"/>
    </location>
</feature>
<keyword evidence="3" id="KW-1185">Reference proteome</keyword>
<evidence type="ECO:0000313" key="2">
    <source>
        <dbReference type="EMBL" id="GBM43964.1"/>
    </source>
</evidence>